<reference evidence="1 2" key="1">
    <citation type="submission" date="2018-07" db="EMBL/GenBank/DDBJ databases">
        <title>Arthrobacter sp. nov., isolated from raw cow's milk with high bacterial count.</title>
        <authorList>
            <person name="Hahne J."/>
            <person name="Isele D."/>
            <person name="Lipski A."/>
        </authorList>
    </citation>
    <scope>NUCLEOTIDE SEQUENCE [LARGE SCALE GENOMIC DNA]</scope>
    <source>
        <strain evidence="1 2">JZ R-183</strain>
    </source>
</reference>
<evidence type="ECO:0000313" key="1">
    <source>
        <dbReference type="EMBL" id="RKW71717.1"/>
    </source>
</evidence>
<accession>A0A496PMG6</accession>
<keyword evidence="2" id="KW-1185">Reference proteome</keyword>
<protein>
    <recommendedName>
        <fullName evidence="3">DNA-binding protein</fullName>
    </recommendedName>
</protein>
<evidence type="ECO:0000313" key="2">
    <source>
        <dbReference type="Proteomes" id="UP000273119"/>
    </source>
</evidence>
<sequence>MADPVADQAGWGQLPQRGRVELRGYVESVTYPAASAAPVFGAMLAPDVAPPGGRKQRVQRVRLRWIGQRKVPGVDAGTWLRCTGLLTLDGESPVMYDPRYEILEMEEDHA</sequence>
<comment type="caution">
    <text evidence="1">The sequence shown here is derived from an EMBL/GenBank/DDBJ whole genome shotgun (WGS) entry which is preliminary data.</text>
</comment>
<proteinExistence type="predicted"/>
<gene>
    <name evidence="1" type="ORF">DWQ67_02485</name>
</gene>
<dbReference type="AlphaFoldDB" id="A0A496PMG6"/>
<dbReference type="EMBL" id="QQXL01000001">
    <property type="protein sequence ID" value="RKW71717.1"/>
    <property type="molecule type" value="Genomic_DNA"/>
</dbReference>
<name>A0A496PMG6_9MICC</name>
<evidence type="ECO:0008006" key="3">
    <source>
        <dbReference type="Google" id="ProtNLM"/>
    </source>
</evidence>
<organism evidence="1 2">
    <name type="scientific">Galactobacter caseinivorans</name>
    <dbReference type="NCBI Taxonomy" id="2676123"/>
    <lineage>
        <taxon>Bacteria</taxon>
        <taxon>Bacillati</taxon>
        <taxon>Actinomycetota</taxon>
        <taxon>Actinomycetes</taxon>
        <taxon>Micrococcales</taxon>
        <taxon>Micrococcaceae</taxon>
        <taxon>Galactobacter</taxon>
    </lineage>
</organism>
<dbReference type="Proteomes" id="UP000273119">
    <property type="component" value="Unassembled WGS sequence"/>
</dbReference>